<comment type="caution">
    <text evidence="1">The sequence shown here is derived from an EMBL/GenBank/DDBJ whole genome shotgun (WGS) entry which is preliminary data.</text>
</comment>
<evidence type="ECO:0000313" key="2">
    <source>
        <dbReference type="Proteomes" id="UP000278823"/>
    </source>
</evidence>
<name>A0A3S0TAZ7_9HYPH</name>
<gene>
    <name evidence="1" type="ORF">EFQ99_18075</name>
</gene>
<keyword evidence="2" id="KW-1185">Reference proteome</keyword>
<protein>
    <submittedName>
        <fullName evidence="1">Uncharacterized protein</fullName>
    </submittedName>
</protein>
<accession>A0A3S0TAZ7</accession>
<sequence>MRALVWRGMEDVRCDTGVRRQD</sequence>
<dbReference type="EMBL" id="RJTH01000006">
    <property type="protein sequence ID" value="RUM24181.1"/>
    <property type="molecule type" value="Genomic_DNA"/>
</dbReference>
<evidence type="ECO:0000313" key="1">
    <source>
        <dbReference type="EMBL" id="RUM24181.1"/>
    </source>
</evidence>
<proteinExistence type="predicted"/>
<dbReference type="AlphaFoldDB" id="A0A3S0TAZ7"/>
<dbReference type="Proteomes" id="UP000278823">
    <property type="component" value="Unassembled WGS sequence"/>
</dbReference>
<organism evidence="1 2">
    <name type="scientific">Rhizobium vallis</name>
    <dbReference type="NCBI Taxonomy" id="634290"/>
    <lineage>
        <taxon>Bacteria</taxon>
        <taxon>Pseudomonadati</taxon>
        <taxon>Pseudomonadota</taxon>
        <taxon>Alphaproteobacteria</taxon>
        <taxon>Hyphomicrobiales</taxon>
        <taxon>Rhizobiaceae</taxon>
        <taxon>Rhizobium/Agrobacterium group</taxon>
        <taxon>Rhizobium</taxon>
    </lineage>
</organism>
<reference evidence="2" key="1">
    <citation type="submission" date="2018-11" db="EMBL/GenBank/DDBJ databases">
        <title>Rhizobium chutanense sp. nov., isolated from root nodules of Phaseolus vulgaris in China.</title>
        <authorList>
            <person name="Huo Y."/>
        </authorList>
    </citation>
    <scope>NUCLEOTIDE SEQUENCE [LARGE SCALE GENOMIC DNA]</scope>
    <source>
        <strain evidence="2">CCBAU 65647</strain>
    </source>
</reference>